<dbReference type="PANTHER" id="PTHR33908">
    <property type="entry name" value="MANNOSYLTRANSFERASE YKCB-RELATED"/>
    <property type="match status" value="1"/>
</dbReference>
<feature type="transmembrane region" description="Helical" evidence="8">
    <location>
        <begin position="151"/>
        <end position="169"/>
    </location>
</feature>
<gene>
    <name evidence="9" type="ORF">F4V45_08100</name>
</gene>
<feature type="transmembrane region" description="Helical" evidence="8">
    <location>
        <begin position="12"/>
        <end position="30"/>
    </location>
</feature>
<feature type="transmembrane region" description="Helical" evidence="8">
    <location>
        <begin position="181"/>
        <end position="212"/>
    </location>
</feature>
<dbReference type="GO" id="GO:0009103">
    <property type="term" value="P:lipopolysaccharide biosynthetic process"/>
    <property type="evidence" value="ECO:0007669"/>
    <property type="project" value="UniProtKB-ARBA"/>
</dbReference>
<feature type="transmembrane region" description="Helical" evidence="8">
    <location>
        <begin position="224"/>
        <end position="243"/>
    </location>
</feature>
<comment type="caution">
    <text evidence="9">The sequence shown here is derived from an EMBL/GenBank/DDBJ whole genome shotgun (WGS) entry which is preliminary data.</text>
</comment>
<dbReference type="Proteomes" id="UP000323707">
    <property type="component" value="Unassembled WGS sequence"/>
</dbReference>
<feature type="transmembrane region" description="Helical" evidence="8">
    <location>
        <begin position="125"/>
        <end position="144"/>
    </location>
</feature>
<evidence type="ECO:0000256" key="6">
    <source>
        <dbReference type="ARBA" id="ARBA00022989"/>
    </source>
</evidence>
<accession>A0A5M9QHD5</accession>
<dbReference type="EMBL" id="VXKE01000021">
    <property type="protein sequence ID" value="KAA8707818.1"/>
    <property type="molecule type" value="Genomic_DNA"/>
</dbReference>
<proteinExistence type="predicted"/>
<organism evidence="9 10">
    <name type="scientific">Helicobacter canis</name>
    <dbReference type="NCBI Taxonomy" id="29419"/>
    <lineage>
        <taxon>Bacteria</taxon>
        <taxon>Pseudomonadati</taxon>
        <taxon>Campylobacterota</taxon>
        <taxon>Epsilonproteobacteria</taxon>
        <taxon>Campylobacterales</taxon>
        <taxon>Helicobacteraceae</taxon>
        <taxon>Helicobacter</taxon>
    </lineage>
</organism>
<dbReference type="AlphaFoldDB" id="A0A5M9QHD5"/>
<sequence>MNPQKFSLRESIVLYSILLGCFAVFCYMDWRYVDVQFLGLAKGDEMEHFLELQSIYNGFITLNIKKIFTIGAYNYGFPYYMLNLLAALPFIITENYPLQIYAPRVLNALFSIANLYLIYKIARMYLSARLCVVVIGIFIAMSGFWHQGYIYKPDVFQAFFVLACAYYLLRDNFSFGKHYTLAWIALGLGMGVAKFQAILFIPMVYAYIFMCMRTQGIIPSIKRAIVATFGIFAIWIATNPYLLHPRGFNAWYAMFAGNMNSNATNHGAYTQVSLSDKLAMIDYYYFEIVVFIALLAVVAYYCFIAGKQAFLATSTNFSMLSHAQGTALRFAPIAAGLGVSFVYLLFFVNKAWEAYYFSSIALTILVLSTLGTLRARKLLGGGAVLLAVLFVQIIGASMSGSYKQVFTKYYAQADSMDSMYALSDELVETLRPLIHDTRATILSENTNFAYLSLGLKPTQIYPIYGLSYPAGFVYEEWAKESRANSFIPKDFIVLYVDKNRYDTPKNTYEQEAKDIYHKLINGSYPYRKVAQSAHFIIFANTDEQHSNILTQAPKEQ</sequence>
<keyword evidence="2" id="KW-1003">Cell membrane</keyword>
<evidence type="ECO:0000256" key="2">
    <source>
        <dbReference type="ARBA" id="ARBA00022475"/>
    </source>
</evidence>
<dbReference type="GO" id="GO:0005886">
    <property type="term" value="C:plasma membrane"/>
    <property type="evidence" value="ECO:0007669"/>
    <property type="project" value="UniProtKB-SubCell"/>
</dbReference>
<evidence type="ECO:0000256" key="1">
    <source>
        <dbReference type="ARBA" id="ARBA00004651"/>
    </source>
</evidence>
<feature type="transmembrane region" description="Helical" evidence="8">
    <location>
        <begin position="378"/>
        <end position="398"/>
    </location>
</feature>
<comment type="subcellular location">
    <subcellularLocation>
        <location evidence="1">Cell membrane</location>
        <topology evidence="1">Multi-pass membrane protein</topology>
    </subcellularLocation>
</comment>
<evidence type="ECO:0000256" key="5">
    <source>
        <dbReference type="ARBA" id="ARBA00022692"/>
    </source>
</evidence>
<feature type="transmembrane region" description="Helical" evidence="8">
    <location>
        <begin position="327"/>
        <end position="348"/>
    </location>
</feature>
<evidence type="ECO:0000256" key="8">
    <source>
        <dbReference type="SAM" id="Phobius"/>
    </source>
</evidence>
<dbReference type="PANTHER" id="PTHR33908:SF11">
    <property type="entry name" value="MEMBRANE PROTEIN"/>
    <property type="match status" value="1"/>
</dbReference>
<reference evidence="9 10" key="1">
    <citation type="submission" date="2019-09" db="EMBL/GenBank/DDBJ databases">
        <title>Draft genome sequence of various Type strains from the CCUG.</title>
        <authorList>
            <person name="Pineiro-Iglesias B."/>
            <person name="Tunovic T."/>
            <person name="Unosson C."/>
            <person name="Inganas E."/>
            <person name="Ohlen M."/>
            <person name="Cardew S."/>
            <person name="Jensie-Markopoulos S."/>
            <person name="Salva-Serra F."/>
            <person name="Jaen-Luchoro D."/>
            <person name="Karlsson R."/>
            <person name="Svensson-Stadler L."/>
            <person name="Chun J."/>
            <person name="Moore E."/>
        </authorList>
    </citation>
    <scope>NUCLEOTIDE SEQUENCE [LARGE SCALE GENOMIC DNA]</scope>
    <source>
        <strain evidence="9 10">CCUG 32756T</strain>
    </source>
</reference>
<dbReference type="RefSeq" id="WP_150337825.1">
    <property type="nucleotide sequence ID" value="NZ_JAERIX010000017.1"/>
</dbReference>
<keyword evidence="6 8" id="KW-1133">Transmembrane helix</keyword>
<feature type="transmembrane region" description="Helical" evidence="8">
    <location>
        <begin position="77"/>
        <end position="93"/>
    </location>
</feature>
<keyword evidence="5 8" id="KW-0812">Transmembrane</keyword>
<feature type="transmembrane region" description="Helical" evidence="8">
    <location>
        <begin position="283"/>
        <end position="306"/>
    </location>
</feature>
<evidence type="ECO:0000256" key="3">
    <source>
        <dbReference type="ARBA" id="ARBA00022676"/>
    </source>
</evidence>
<keyword evidence="3" id="KW-0328">Glycosyltransferase</keyword>
<evidence type="ECO:0000313" key="9">
    <source>
        <dbReference type="EMBL" id="KAA8707818.1"/>
    </source>
</evidence>
<evidence type="ECO:0000313" key="10">
    <source>
        <dbReference type="Proteomes" id="UP000323707"/>
    </source>
</evidence>
<keyword evidence="4" id="KW-0808">Transferase</keyword>
<dbReference type="InterPro" id="IPR050297">
    <property type="entry name" value="LipidA_mod_glycosyltrf_83"/>
</dbReference>
<keyword evidence="7 8" id="KW-0472">Membrane</keyword>
<dbReference type="PROSITE" id="PS51257">
    <property type="entry name" value="PROKAR_LIPOPROTEIN"/>
    <property type="match status" value="1"/>
</dbReference>
<name>A0A5M9QHD5_9HELI</name>
<evidence type="ECO:0000256" key="4">
    <source>
        <dbReference type="ARBA" id="ARBA00022679"/>
    </source>
</evidence>
<feature type="transmembrane region" description="Helical" evidence="8">
    <location>
        <begin position="354"/>
        <end position="371"/>
    </location>
</feature>
<feature type="transmembrane region" description="Helical" evidence="8">
    <location>
        <begin position="100"/>
        <end position="119"/>
    </location>
</feature>
<evidence type="ECO:0000256" key="7">
    <source>
        <dbReference type="ARBA" id="ARBA00023136"/>
    </source>
</evidence>
<protein>
    <submittedName>
        <fullName evidence="9">DUF2029 domain-containing protein</fullName>
    </submittedName>
</protein>
<dbReference type="GO" id="GO:0016763">
    <property type="term" value="F:pentosyltransferase activity"/>
    <property type="evidence" value="ECO:0007669"/>
    <property type="project" value="TreeGrafter"/>
</dbReference>